<reference evidence="6 7" key="1">
    <citation type="submission" date="2018-11" db="EMBL/GenBank/DDBJ databases">
        <title>Genome sequencing of Paenibacillus sp. KCOM 3021 (= ChDC PVNT-B20).</title>
        <authorList>
            <person name="Kook J.-K."/>
            <person name="Park S.-N."/>
            <person name="Lim Y.K."/>
        </authorList>
    </citation>
    <scope>NUCLEOTIDE SEQUENCE [LARGE SCALE GENOMIC DNA]</scope>
    <source>
        <strain evidence="6 7">KCOM 3021</strain>
    </source>
</reference>
<dbReference type="EMBL" id="RRCN01000001">
    <property type="protein sequence ID" value="RRJ64589.1"/>
    <property type="molecule type" value="Genomic_DNA"/>
</dbReference>
<dbReference type="GO" id="GO:0003677">
    <property type="term" value="F:DNA binding"/>
    <property type="evidence" value="ECO:0007669"/>
    <property type="project" value="UniProtKB-KW"/>
</dbReference>
<protein>
    <submittedName>
        <fullName evidence="6">ArsR family transcriptional regulator</fullName>
    </submittedName>
</protein>
<keyword evidence="1" id="KW-0805">Transcription regulation</keyword>
<dbReference type="PANTHER" id="PTHR43132">
    <property type="entry name" value="ARSENICAL RESISTANCE OPERON REPRESSOR ARSR-RELATED"/>
    <property type="match status" value="1"/>
</dbReference>
<dbReference type="OrthoDB" id="9800872at2"/>
<dbReference type="CDD" id="cd00158">
    <property type="entry name" value="RHOD"/>
    <property type="match status" value="1"/>
</dbReference>
<dbReference type="Gene3D" id="1.10.10.10">
    <property type="entry name" value="Winged helix-like DNA-binding domain superfamily/Winged helix DNA-binding domain"/>
    <property type="match status" value="1"/>
</dbReference>
<dbReference type="PANTHER" id="PTHR43132:SF8">
    <property type="entry name" value="HTH-TYPE TRANSCRIPTIONAL REGULATOR KMTR"/>
    <property type="match status" value="1"/>
</dbReference>
<evidence type="ECO:0000259" key="5">
    <source>
        <dbReference type="PROSITE" id="PS50987"/>
    </source>
</evidence>
<dbReference type="SUPFAM" id="SSF46785">
    <property type="entry name" value="Winged helix' DNA-binding domain"/>
    <property type="match status" value="1"/>
</dbReference>
<evidence type="ECO:0000313" key="6">
    <source>
        <dbReference type="EMBL" id="RRJ64589.1"/>
    </source>
</evidence>
<dbReference type="GO" id="GO:0003700">
    <property type="term" value="F:DNA-binding transcription factor activity"/>
    <property type="evidence" value="ECO:0007669"/>
    <property type="project" value="InterPro"/>
</dbReference>
<gene>
    <name evidence="6" type="ORF">EHV15_17900</name>
</gene>
<dbReference type="AlphaFoldDB" id="A0A3P3U4K9"/>
<dbReference type="Gene3D" id="3.40.250.10">
    <property type="entry name" value="Rhodanese-like domain"/>
    <property type="match status" value="1"/>
</dbReference>
<feature type="domain" description="Rhodanese" evidence="4">
    <location>
        <begin position="134"/>
        <end position="215"/>
    </location>
</feature>
<keyword evidence="2" id="KW-0238">DNA-binding</keyword>
<evidence type="ECO:0000256" key="1">
    <source>
        <dbReference type="ARBA" id="ARBA00023015"/>
    </source>
</evidence>
<dbReference type="Pfam" id="PF01022">
    <property type="entry name" value="HTH_5"/>
    <property type="match status" value="1"/>
</dbReference>
<dbReference type="InterPro" id="IPR036390">
    <property type="entry name" value="WH_DNA-bd_sf"/>
</dbReference>
<dbReference type="CDD" id="cd00090">
    <property type="entry name" value="HTH_ARSR"/>
    <property type="match status" value="1"/>
</dbReference>
<dbReference type="InterPro" id="IPR001845">
    <property type="entry name" value="HTH_ArsR_DNA-bd_dom"/>
</dbReference>
<dbReference type="NCBIfam" id="NF033788">
    <property type="entry name" value="HTH_metalloreg"/>
    <property type="match status" value="1"/>
</dbReference>
<organism evidence="6 7">
    <name type="scientific">Paenibacillus oralis</name>
    <dbReference type="NCBI Taxonomy" id="2490856"/>
    <lineage>
        <taxon>Bacteria</taxon>
        <taxon>Bacillati</taxon>
        <taxon>Bacillota</taxon>
        <taxon>Bacilli</taxon>
        <taxon>Bacillales</taxon>
        <taxon>Paenibacillaceae</taxon>
        <taxon>Paenibacillus</taxon>
    </lineage>
</organism>
<accession>A0A3P3U4K9</accession>
<dbReference type="InterPro" id="IPR011991">
    <property type="entry name" value="ArsR-like_HTH"/>
</dbReference>
<name>A0A3P3U4K9_9BACL</name>
<dbReference type="PROSITE" id="PS50987">
    <property type="entry name" value="HTH_ARSR_2"/>
    <property type="match status" value="1"/>
</dbReference>
<dbReference type="PRINTS" id="PR00778">
    <property type="entry name" value="HTHARSR"/>
</dbReference>
<dbReference type="InterPro" id="IPR036388">
    <property type="entry name" value="WH-like_DNA-bd_sf"/>
</dbReference>
<proteinExistence type="predicted"/>
<dbReference type="InterPro" id="IPR001763">
    <property type="entry name" value="Rhodanese-like_dom"/>
</dbReference>
<dbReference type="Proteomes" id="UP000267017">
    <property type="component" value="Unassembled WGS sequence"/>
</dbReference>
<dbReference type="InterPro" id="IPR051011">
    <property type="entry name" value="Metal_resp_trans_reg"/>
</dbReference>
<dbReference type="InterPro" id="IPR036873">
    <property type="entry name" value="Rhodanese-like_dom_sf"/>
</dbReference>
<dbReference type="SMART" id="SM00418">
    <property type="entry name" value="HTH_ARSR"/>
    <property type="match status" value="1"/>
</dbReference>
<dbReference type="SMART" id="SM00450">
    <property type="entry name" value="RHOD"/>
    <property type="match status" value="1"/>
</dbReference>
<evidence type="ECO:0000256" key="3">
    <source>
        <dbReference type="ARBA" id="ARBA00023163"/>
    </source>
</evidence>
<keyword evidence="3" id="KW-0804">Transcription</keyword>
<comment type="caution">
    <text evidence="6">The sequence shown here is derived from an EMBL/GenBank/DDBJ whole genome shotgun (WGS) entry which is preliminary data.</text>
</comment>
<evidence type="ECO:0000259" key="4">
    <source>
        <dbReference type="PROSITE" id="PS50206"/>
    </source>
</evidence>
<evidence type="ECO:0000313" key="7">
    <source>
        <dbReference type="Proteomes" id="UP000267017"/>
    </source>
</evidence>
<keyword evidence="7" id="KW-1185">Reference proteome</keyword>
<feature type="domain" description="HTH arsR-type" evidence="5">
    <location>
        <begin position="10"/>
        <end position="104"/>
    </location>
</feature>
<dbReference type="Pfam" id="PF00581">
    <property type="entry name" value="Rhodanese"/>
    <property type="match status" value="1"/>
</dbReference>
<evidence type="ECO:0000256" key="2">
    <source>
        <dbReference type="ARBA" id="ARBA00023125"/>
    </source>
</evidence>
<dbReference type="PROSITE" id="PS50206">
    <property type="entry name" value="RHODANESE_3"/>
    <property type="match status" value="1"/>
</dbReference>
<sequence>MEDAQLAELYKEQLFLQYARIGKCLSSERRLEILSLLSNGPKAVETLAHQSGMSFANVSRHLQVLLDANLVRFTQKGTYVIYSLANPLVAEFLMSLWKISEHQLSDVPRLKQNLYQQYENVRTISKKEVLERMKTGNFLVLDIRPKEEYEAQHIEGAVSVPMEELDDYLQNLPQETEIAAYCRGPYCVFTTQAVEKMLKKGFKAYRIEEGVHEWRTS</sequence>
<dbReference type="RefSeq" id="WP_128632393.1">
    <property type="nucleotide sequence ID" value="NZ_RRCN01000001.1"/>
</dbReference>